<accession>A0A2P1PU21</accession>
<protein>
    <recommendedName>
        <fullName evidence="3">Poly granule associated protein</fullName>
    </recommendedName>
</protein>
<dbReference type="OrthoDB" id="5801582at2"/>
<gene>
    <name evidence="1" type="ORF">C7S18_14480</name>
</gene>
<dbReference type="EMBL" id="CP027860">
    <property type="protein sequence ID" value="AVP98322.1"/>
    <property type="molecule type" value="Genomic_DNA"/>
</dbReference>
<organism evidence="1 2">
    <name type="scientific">Ahniella affigens</name>
    <dbReference type="NCBI Taxonomy" id="2021234"/>
    <lineage>
        <taxon>Bacteria</taxon>
        <taxon>Pseudomonadati</taxon>
        <taxon>Pseudomonadota</taxon>
        <taxon>Gammaproteobacteria</taxon>
        <taxon>Lysobacterales</taxon>
        <taxon>Rhodanobacteraceae</taxon>
        <taxon>Ahniella</taxon>
    </lineage>
</organism>
<sequence>MRQNVKFKKVSKPAQVSDTGRTLWLATLGAMSLAQKQGEKAIDALVAEGTAFQNKAKKFSKTLNNDAKKFKANVEKKVDGLVSPIRARATKNVQEVESAVTERIGAVLGRFGVPSKGDVQELLTRVSELNREIKTGARKAARARA</sequence>
<dbReference type="PANTHER" id="PTHR38664:SF1">
    <property type="entry name" value="SLR0058 PROTEIN"/>
    <property type="match status" value="1"/>
</dbReference>
<evidence type="ECO:0000313" key="2">
    <source>
        <dbReference type="Proteomes" id="UP000241074"/>
    </source>
</evidence>
<dbReference type="Pfam" id="PF05597">
    <property type="entry name" value="Phasin"/>
    <property type="match status" value="1"/>
</dbReference>
<dbReference type="PANTHER" id="PTHR38664">
    <property type="entry name" value="SLR0058 PROTEIN"/>
    <property type="match status" value="1"/>
</dbReference>
<evidence type="ECO:0000313" key="1">
    <source>
        <dbReference type="EMBL" id="AVP98322.1"/>
    </source>
</evidence>
<proteinExistence type="predicted"/>
<reference evidence="1 2" key="1">
    <citation type="submission" date="2018-03" db="EMBL/GenBank/DDBJ databases">
        <title>Ahniella affigens gen. nov., sp. nov., a gammaproteobacterium isolated from sandy soil near a stream.</title>
        <authorList>
            <person name="Ko Y."/>
            <person name="Kim J.-H."/>
        </authorList>
    </citation>
    <scope>NUCLEOTIDE SEQUENCE [LARGE SCALE GENOMIC DNA]</scope>
    <source>
        <strain evidence="1 2">D13</strain>
    </source>
</reference>
<evidence type="ECO:0008006" key="3">
    <source>
        <dbReference type="Google" id="ProtNLM"/>
    </source>
</evidence>
<reference evidence="1 2" key="2">
    <citation type="submission" date="2018-03" db="EMBL/GenBank/DDBJ databases">
        <authorList>
            <person name="Keele B.F."/>
        </authorList>
    </citation>
    <scope>NUCLEOTIDE SEQUENCE [LARGE SCALE GENOMIC DNA]</scope>
    <source>
        <strain evidence="1 2">D13</strain>
    </source>
</reference>
<dbReference type="Proteomes" id="UP000241074">
    <property type="component" value="Chromosome"/>
</dbReference>
<dbReference type="RefSeq" id="WP_106892242.1">
    <property type="nucleotide sequence ID" value="NZ_CP027860.1"/>
</dbReference>
<keyword evidence="2" id="KW-1185">Reference proteome</keyword>
<dbReference type="KEGG" id="xba:C7S18_14480"/>
<dbReference type="InterPro" id="IPR008769">
    <property type="entry name" value="PhaF_PhaI"/>
</dbReference>
<dbReference type="AlphaFoldDB" id="A0A2P1PU21"/>
<name>A0A2P1PU21_9GAMM</name>